<dbReference type="Proteomes" id="UP000014680">
    <property type="component" value="Unassembled WGS sequence"/>
</dbReference>
<dbReference type="EMBL" id="KB206336">
    <property type="protein sequence ID" value="ELP92587.1"/>
    <property type="molecule type" value="Genomic_DNA"/>
</dbReference>
<organism evidence="2 3">
    <name type="scientific">Entamoeba invadens IP1</name>
    <dbReference type="NCBI Taxonomy" id="370355"/>
    <lineage>
        <taxon>Eukaryota</taxon>
        <taxon>Amoebozoa</taxon>
        <taxon>Evosea</taxon>
        <taxon>Archamoebae</taxon>
        <taxon>Mastigamoebida</taxon>
        <taxon>Entamoebidae</taxon>
        <taxon>Entamoeba</taxon>
    </lineage>
</organism>
<dbReference type="RefSeq" id="XP_004259358.1">
    <property type="nucleotide sequence ID" value="XM_004259310.1"/>
</dbReference>
<gene>
    <name evidence="2" type="ORF">EIN_074300</name>
</gene>
<keyword evidence="3" id="KW-1185">Reference proteome</keyword>
<proteinExistence type="predicted"/>
<dbReference type="VEuPathDB" id="AmoebaDB:EIN_074300"/>
<feature type="compositionally biased region" description="Basic and acidic residues" evidence="1">
    <location>
        <begin position="122"/>
        <end position="137"/>
    </location>
</feature>
<evidence type="ECO:0000313" key="2">
    <source>
        <dbReference type="EMBL" id="ELP92587.1"/>
    </source>
</evidence>
<feature type="region of interest" description="Disordered" evidence="1">
    <location>
        <begin position="70"/>
        <end position="137"/>
    </location>
</feature>
<reference evidence="2 3" key="1">
    <citation type="submission" date="2012-10" db="EMBL/GenBank/DDBJ databases">
        <authorList>
            <person name="Zafar N."/>
            <person name="Inman J."/>
            <person name="Hall N."/>
            <person name="Lorenzi H."/>
            <person name="Caler E."/>
        </authorList>
    </citation>
    <scope>NUCLEOTIDE SEQUENCE [LARGE SCALE GENOMIC DNA]</scope>
    <source>
        <strain evidence="2 3">IP1</strain>
    </source>
</reference>
<dbReference type="AlphaFoldDB" id="A0A0A1UBQ4"/>
<evidence type="ECO:0000256" key="1">
    <source>
        <dbReference type="SAM" id="MobiDB-lite"/>
    </source>
</evidence>
<evidence type="ECO:0000313" key="3">
    <source>
        <dbReference type="Proteomes" id="UP000014680"/>
    </source>
</evidence>
<protein>
    <submittedName>
        <fullName evidence="2">Uncharacterized protein</fullName>
    </submittedName>
</protein>
<dbReference type="KEGG" id="eiv:EIN_074300"/>
<sequence>MSIEKRENDTNRINLSELRDKDLLTRVIKVNDIENEFYKEDEMRGVRLINAQQSEEKVLLQEVLTPSQQEIYNNKTNNKKSDNDNFDAMSTDRLKPTERSPPTRSSSLKRALKETSPSTSMEIEKKPREPKDSKLSHGQEIFQRMAKRVNLQVKQRKKRKTITQPLTETISEHLPVATEPQHDTISPLAPIVSPQQSDLRLFIEKHIDFLKKSFQCVSLDLIGYFSRLEKLETLNTLVTTHHPIFIAIRVEQTMFGVYVNNEIDDQRERRGWLNEHTHAIVSLKNQYNINPFLFAFKNPKTHFRSCDDSFLEIENYFSLRYDNRIFLYENEINDNLVLPPTILTPHYAPASFFSDAKYSLMTAKRHIDEVAIYKVVKTLGGV</sequence>
<accession>A0A0A1UBQ4</accession>
<dbReference type="GeneID" id="14891564"/>
<name>A0A0A1UBQ4_ENTIV</name>